<dbReference type="SUPFAM" id="SSF55920">
    <property type="entry name" value="Creatinase/aminopeptidase"/>
    <property type="match status" value="1"/>
</dbReference>
<comment type="caution">
    <text evidence="7">The sequence shown here is derived from an EMBL/GenBank/DDBJ whole genome shotgun (WGS) entry which is preliminary data.</text>
</comment>
<dbReference type="Gene3D" id="3.40.350.10">
    <property type="entry name" value="Creatinase/prolidase N-terminal domain"/>
    <property type="match status" value="1"/>
</dbReference>
<feature type="domain" description="Aminopeptidase P N-terminal" evidence="6">
    <location>
        <begin position="61"/>
        <end position="195"/>
    </location>
</feature>
<dbReference type="InterPro" id="IPR029149">
    <property type="entry name" value="Creatin/AminoP/Spt16_N"/>
</dbReference>
<keyword evidence="5" id="KW-0464">Manganese</keyword>
<dbReference type="SUPFAM" id="SSF53092">
    <property type="entry name" value="Creatinase/prolidase N-terminal domain"/>
    <property type="match status" value="1"/>
</dbReference>
<evidence type="ECO:0000256" key="1">
    <source>
        <dbReference type="ARBA" id="ARBA00001936"/>
    </source>
</evidence>
<dbReference type="OrthoDB" id="4215474at2759"/>
<dbReference type="GO" id="GO:0070006">
    <property type="term" value="F:metalloaminopeptidase activity"/>
    <property type="evidence" value="ECO:0007669"/>
    <property type="project" value="InterPro"/>
</dbReference>
<dbReference type="Pfam" id="PF00557">
    <property type="entry name" value="Peptidase_M24"/>
    <property type="match status" value="1"/>
</dbReference>
<dbReference type="Proteomes" id="UP000217199">
    <property type="component" value="Unassembled WGS sequence"/>
</dbReference>
<comment type="similarity">
    <text evidence="2">Belongs to the peptidase M24B family.</text>
</comment>
<evidence type="ECO:0000256" key="4">
    <source>
        <dbReference type="ARBA" id="ARBA00022801"/>
    </source>
</evidence>
<dbReference type="CDD" id="cd01087">
    <property type="entry name" value="Prolidase"/>
    <property type="match status" value="1"/>
</dbReference>
<protein>
    <submittedName>
        <fullName evidence="7">Peptidase M24</fullName>
    </submittedName>
</protein>
<dbReference type="AlphaFoldDB" id="A0A286UM09"/>
<dbReference type="EMBL" id="NBII01000003">
    <property type="protein sequence ID" value="PAV20579.1"/>
    <property type="molecule type" value="Genomic_DNA"/>
</dbReference>
<dbReference type="Gene3D" id="3.90.230.10">
    <property type="entry name" value="Creatinase/methionine aminopeptidase superfamily"/>
    <property type="match status" value="1"/>
</dbReference>
<keyword evidence="8" id="KW-1185">Reference proteome</keyword>
<dbReference type="PRINTS" id="PR00599">
    <property type="entry name" value="MAPEPTIDASE"/>
</dbReference>
<organism evidence="7 8">
    <name type="scientific">Pyrrhoderma noxium</name>
    <dbReference type="NCBI Taxonomy" id="2282107"/>
    <lineage>
        <taxon>Eukaryota</taxon>
        <taxon>Fungi</taxon>
        <taxon>Dikarya</taxon>
        <taxon>Basidiomycota</taxon>
        <taxon>Agaricomycotina</taxon>
        <taxon>Agaricomycetes</taxon>
        <taxon>Hymenochaetales</taxon>
        <taxon>Hymenochaetaceae</taxon>
        <taxon>Pyrrhoderma</taxon>
    </lineage>
</organism>
<evidence type="ECO:0000256" key="5">
    <source>
        <dbReference type="ARBA" id="ARBA00023211"/>
    </source>
</evidence>
<comment type="cofactor">
    <cofactor evidence="1">
        <name>Mn(2+)</name>
        <dbReference type="ChEBI" id="CHEBI:29035"/>
    </cofactor>
</comment>
<dbReference type="InterPro" id="IPR001714">
    <property type="entry name" value="Pept_M24_MAP"/>
</dbReference>
<evidence type="ECO:0000313" key="7">
    <source>
        <dbReference type="EMBL" id="PAV20579.1"/>
    </source>
</evidence>
<dbReference type="SMART" id="SM01011">
    <property type="entry name" value="AMP_N"/>
    <property type="match status" value="1"/>
</dbReference>
<accession>A0A286UM09</accession>
<dbReference type="PANTHER" id="PTHR43226">
    <property type="entry name" value="XAA-PRO AMINOPEPTIDASE 3"/>
    <property type="match status" value="1"/>
</dbReference>
<name>A0A286UM09_9AGAM</name>
<dbReference type="InterPro" id="IPR052433">
    <property type="entry name" value="X-Pro_dipept-like"/>
</dbReference>
<gene>
    <name evidence="7" type="ORF">PNOK_0320600</name>
</gene>
<dbReference type="FunCoup" id="A0A286UM09">
    <property type="interactions" value="301"/>
</dbReference>
<dbReference type="GO" id="GO:0030145">
    <property type="term" value="F:manganese ion binding"/>
    <property type="evidence" value="ECO:0007669"/>
    <property type="project" value="InterPro"/>
</dbReference>
<dbReference type="GO" id="GO:0006508">
    <property type="term" value="P:proteolysis"/>
    <property type="evidence" value="ECO:0007669"/>
    <property type="project" value="TreeGrafter"/>
</dbReference>
<dbReference type="InterPro" id="IPR001131">
    <property type="entry name" value="Peptidase_M24B_aminopep-P_CS"/>
</dbReference>
<keyword evidence="4" id="KW-0378">Hydrolase</keyword>
<dbReference type="GO" id="GO:0005739">
    <property type="term" value="C:mitochondrion"/>
    <property type="evidence" value="ECO:0007669"/>
    <property type="project" value="TreeGrafter"/>
</dbReference>
<evidence type="ECO:0000259" key="6">
    <source>
        <dbReference type="SMART" id="SM01011"/>
    </source>
</evidence>
<dbReference type="InterPro" id="IPR007865">
    <property type="entry name" value="Aminopep_P_N"/>
</dbReference>
<proteinExistence type="inferred from homology"/>
<sequence length="500" mass="56136">MFRSIARPSLLRSSLRYKHITLRRHASELSVANFSKPSPFGQPFFPSHPDLVKQNEVTPGIALSEYKSRRRRLIDSLPESSIVISTAGTVKYMSGEIFYKFRQASDFWYLTGCQEQESAIIIEKTGSSHRTTLFCRGKDAAREQWEGSRTDFEAAASVFGVDEVKSIDQLPSSMKALISNHTYVYADSSSSSRRSRHRNMLQLLSNPADQSDYEKIIGSLPQTRRRSLAPEVGKMRSIKSEAEQLIMRQAAKISGRAHAKTMRFAQPGMSEYALAAHFEYACALDGSQRPAYVPVVASGANALIIHYTSNDQRIRDNELVLIDAGCEYNGYASDITRTFPANGKFTPAQHDLYSAVLSAQKELINQCTEDKQLSLDALHRNSCTLLRRELNQLGFRLSSGELERILYPHYLSHPVGIDLHESQFFSRGEPIKEGMVITIEPGIYVPPSSQFPKHFHNIGIRIEDEVLVKRNFPIVLSIEAPKEISDIEGACQGLLEQSKI</sequence>
<dbReference type="InParanoid" id="A0A286UM09"/>
<dbReference type="Pfam" id="PF05195">
    <property type="entry name" value="AMP_N"/>
    <property type="match status" value="1"/>
</dbReference>
<dbReference type="STRING" id="2282107.A0A286UM09"/>
<reference evidence="7 8" key="1">
    <citation type="journal article" date="2017" name="Mol. Ecol.">
        <title>Comparative and population genomic landscape of Phellinus noxius: A hypervariable fungus causing root rot in trees.</title>
        <authorList>
            <person name="Chung C.L."/>
            <person name="Lee T.J."/>
            <person name="Akiba M."/>
            <person name="Lee H.H."/>
            <person name="Kuo T.H."/>
            <person name="Liu D."/>
            <person name="Ke H.M."/>
            <person name="Yokoi T."/>
            <person name="Roa M.B."/>
            <person name="Lu M.J."/>
            <person name="Chang Y.Y."/>
            <person name="Ann P.J."/>
            <person name="Tsai J.N."/>
            <person name="Chen C.Y."/>
            <person name="Tzean S.S."/>
            <person name="Ota Y."/>
            <person name="Hattori T."/>
            <person name="Sahashi N."/>
            <person name="Liou R.F."/>
            <person name="Kikuchi T."/>
            <person name="Tsai I.J."/>
        </authorList>
    </citation>
    <scope>NUCLEOTIDE SEQUENCE [LARGE SCALE GENOMIC DNA]</scope>
    <source>
        <strain evidence="7 8">FFPRI411160</strain>
    </source>
</reference>
<dbReference type="PROSITE" id="PS00491">
    <property type="entry name" value="PROLINE_PEPTIDASE"/>
    <property type="match status" value="1"/>
</dbReference>
<evidence type="ECO:0000256" key="2">
    <source>
        <dbReference type="ARBA" id="ARBA00008766"/>
    </source>
</evidence>
<keyword evidence="3" id="KW-0479">Metal-binding</keyword>
<evidence type="ECO:0000313" key="8">
    <source>
        <dbReference type="Proteomes" id="UP000217199"/>
    </source>
</evidence>
<dbReference type="InterPro" id="IPR036005">
    <property type="entry name" value="Creatinase/aminopeptidase-like"/>
</dbReference>
<dbReference type="InterPro" id="IPR000994">
    <property type="entry name" value="Pept_M24"/>
</dbReference>
<dbReference type="PANTHER" id="PTHR43226:SF4">
    <property type="entry name" value="XAA-PRO AMINOPEPTIDASE 3"/>
    <property type="match status" value="1"/>
</dbReference>
<evidence type="ECO:0000256" key="3">
    <source>
        <dbReference type="ARBA" id="ARBA00022723"/>
    </source>
</evidence>